<comment type="caution">
    <text evidence="1">The sequence shown here is derived from an EMBL/GenBank/DDBJ whole genome shotgun (WGS) entry which is preliminary data.</text>
</comment>
<organism evidence="1 2">
    <name type="scientific">Salana multivorans</name>
    <dbReference type="NCBI Taxonomy" id="120377"/>
    <lineage>
        <taxon>Bacteria</taxon>
        <taxon>Bacillati</taxon>
        <taxon>Actinomycetota</taxon>
        <taxon>Actinomycetes</taxon>
        <taxon>Micrococcales</taxon>
        <taxon>Beutenbergiaceae</taxon>
        <taxon>Salana</taxon>
    </lineage>
</organism>
<dbReference type="Proteomes" id="UP000275356">
    <property type="component" value="Unassembled WGS sequence"/>
</dbReference>
<dbReference type="Gene3D" id="1.50.10.10">
    <property type="match status" value="1"/>
</dbReference>
<dbReference type="GO" id="GO:0005975">
    <property type="term" value="P:carbohydrate metabolic process"/>
    <property type="evidence" value="ECO:0007669"/>
    <property type="project" value="InterPro"/>
</dbReference>
<gene>
    <name evidence="1" type="ORF">EDD28_0677</name>
</gene>
<dbReference type="PANTHER" id="PTHR31616:SF13">
    <property type="entry name" value="GLUCAN 1,4-ALPHA-GLUCOSIDASE"/>
    <property type="match status" value="1"/>
</dbReference>
<sequence length="452" mass="47139">MRHLRTGDPLVARVLRTLAVAVTGALVVALAGAPMRPTARIDLYQDGVHVDGTGLLHELPAGTAAVYHPGSRVLATADDEASLAVAAEHRAWLAAGETCGTGSDAEAVAQALLDIHALVGAQIEGREPHAPGAVVAGWEDRWRYVWPRDAAFVAVALARTGHWTDAVEILAFLADATTEHGDTFAARYLPTGDGVPDARADQLDGAGWVLWAAASVLADDATDDRIALDDARRHLRPLLDRATGTLLAATDDDGHLPPPSSDYWERVETDLTLGTAAVVLAGLEAARELAPVIGTRDATAAGVRADLVREAVVDRFGPDFRRSGGSAFTDGRDAATAFLLPPIGSGTEGAEDAWLASVADMSRVSGGVAPGATWRHDGISWTPETTLYALTAASAGEEELARELIDWTLEHRTASGAIPEKVLADGSPAAVAPLAWSAANLVLAVCALDDHP</sequence>
<dbReference type="InterPro" id="IPR012341">
    <property type="entry name" value="6hp_glycosidase-like_sf"/>
</dbReference>
<evidence type="ECO:0000313" key="2">
    <source>
        <dbReference type="Proteomes" id="UP000275356"/>
    </source>
</evidence>
<name>A0A3N2D8R8_9MICO</name>
<evidence type="ECO:0000313" key="1">
    <source>
        <dbReference type="EMBL" id="ROR96102.1"/>
    </source>
</evidence>
<protein>
    <submittedName>
        <fullName evidence="1">GH15 family glucan-1,4-alpha-glucosidase</fullName>
    </submittedName>
</protein>
<keyword evidence="2" id="KW-1185">Reference proteome</keyword>
<dbReference type="AlphaFoldDB" id="A0A3N2D8R8"/>
<reference evidence="1 2" key="1">
    <citation type="submission" date="2018-11" db="EMBL/GenBank/DDBJ databases">
        <title>Sequencing the genomes of 1000 actinobacteria strains.</title>
        <authorList>
            <person name="Klenk H.-P."/>
        </authorList>
    </citation>
    <scope>NUCLEOTIDE SEQUENCE [LARGE SCALE GENOMIC DNA]</scope>
    <source>
        <strain evidence="1 2">DSM 13521</strain>
    </source>
</reference>
<proteinExistence type="predicted"/>
<dbReference type="GO" id="GO:0004553">
    <property type="term" value="F:hydrolase activity, hydrolyzing O-glycosyl compounds"/>
    <property type="evidence" value="ECO:0007669"/>
    <property type="project" value="TreeGrafter"/>
</dbReference>
<dbReference type="InterPro" id="IPR008928">
    <property type="entry name" value="6-hairpin_glycosidase_sf"/>
</dbReference>
<accession>A0A3N2D8R8</accession>
<dbReference type="PANTHER" id="PTHR31616">
    <property type="entry name" value="TREHALASE"/>
    <property type="match status" value="1"/>
</dbReference>
<dbReference type="SUPFAM" id="SSF48208">
    <property type="entry name" value="Six-hairpin glycosidases"/>
    <property type="match status" value="1"/>
</dbReference>
<dbReference type="EMBL" id="RKHQ01000001">
    <property type="protein sequence ID" value="ROR96102.1"/>
    <property type="molecule type" value="Genomic_DNA"/>
</dbReference>